<evidence type="ECO:0000256" key="3">
    <source>
        <dbReference type="ARBA" id="ARBA00023004"/>
    </source>
</evidence>
<comment type="caution">
    <text evidence="7">The sequence shown here is derived from an EMBL/GenBank/DDBJ whole genome shotgun (WGS) entry which is preliminary data.</text>
</comment>
<dbReference type="InterPro" id="IPR004108">
    <property type="entry name" value="Fe_hydrogenase_lsu_C"/>
</dbReference>
<feature type="domain" description="4Fe-4S" evidence="6">
    <location>
        <begin position="364"/>
        <end position="423"/>
    </location>
</feature>
<dbReference type="PANTHER" id="PTHR43560:SF1">
    <property type="entry name" value="ION-TRANSLOCATING OXIDOREDUCTASE COMPLEX SUBUNIT B"/>
    <property type="match status" value="1"/>
</dbReference>
<keyword evidence="2" id="KW-0479">Metal-binding</keyword>
<dbReference type="EMBL" id="DTFV01000057">
    <property type="protein sequence ID" value="HGI30451.1"/>
    <property type="molecule type" value="Genomic_DNA"/>
</dbReference>
<dbReference type="PANTHER" id="PTHR43560">
    <property type="entry name" value="ION-TRANSLOCATING OXIDOREDUCTASE COMPLEX SUBUNIT B"/>
    <property type="match status" value="1"/>
</dbReference>
<reference evidence="7" key="1">
    <citation type="journal article" date="2020" name="mSystems">
        <title>Genome- and Community-Level Interaction Insights into Carbon Utilization and Element Cycling Functions of Hydrothermarchaeota in Hydrothermal Sediment.</title>
        <authorList>
            <person name="Zhou Z."/>
            <person name="Liu Y."/>
            <person name="Xu W."/>
            <person name="Pan J."/>
            <person name="Luo Z.H."/>
            <person name="Li M."/>
        </authorList>
    </citation>
    <scope>NUCLEOTIDE SEQUENCE [LARGE SCALE GENOMIC DNA]</scope>
    <source>
        <strain evidence="7">SpSt-747</strain>
    </source>
</reference>
<evidence type="ECO:0000313" key="7">
    <source>
        <dbReference type="EMBL" id="HGI30451.1"/>
    </source>
</evidence>
<name>A0A7V3YGM3_9BACT</name>
<dbReference type="PROSITE" id="PS51379">
    <property type="entry name" value="4FE4S_FER_2"/>
    <property type="match status" value="2"/>
</dbReference>
<keyword evidence="4" id="KW-0411">Iron-sulfur</keyword>
<sequence length="451" mass="50109">MEVYHSVVLDEEKCKGCTHCIRRCPTEAIRVKGGKARIDEERCIDCGECIRTCPNHAKYAQTDPLEVIQRFRYRVALPAPAFYAQFKFTIPLGKVLNGLLRLGFHEVFEVARGAEILSAEIARFLGKKDLILPVISSACPAVVRLVEVKFPSLLDNLLPLDSPLGVAAKIARLRALERGYHPEEVGVFFVTPCPAKVTEVHQSGEGLGRIDGAISMASVYTRLMNELHLVEDRPELQIAGFRGIGWARSGGEQESLGEGEYMAVDGIHNVISVFEKIEMGELRGVVYCEAQACVGGCVGGVLAVQNPFIAKVNVNHLLKKYSVFRPWSEEEMEAWRKAGVFVRERAYEAKEVLKLDRNFQRAMEKYQQIEKLLELLPGLDCGACGSPTCRALAEDVVQGKAEEVDCPFLLRDNMLELAREIYALASRVPQTMAGKRREDIGSQDSRSRGTP</sequence>
<dbReference type="AlphaFoldDB" id="A0A7V3YGM3"/>
<dbReference type="PROSITE" id="PS51656">
    <property type="entry name" value="4FE4S"/>
    <property type="match status" value="1"/>
</dbReference>
<dbReference type="Gene3D" id="1.10.15.40">
    <property type="entry name" value="Electron transport complex subunit B, putative Fe-S cluster"/>
    <property type="match status" value="1"/>
</dbReference>
<feature type="domain" description="4Fe-4S ferredoxin-type" evidence="5">
    <location>
        <begin position="5"/>
        <end position="34"/>
    </location>
</feature>
<keyword evidence="3" id="KW-0408">Iron</keyword>
<evidence type="ECO:0000259" key="5">
    <source>
        <dbReference type="PROSITE" id="PS51379"/>
    </source>
</evidence>
<dbReference type="SUPFAM" id="SSF53920">
    <property type="entry name" value="Fe-only hydrogenase"/>
    <property type="match status" value="1"/>
</dbReference>
<feature type="domain" description="4Fe-4S ferredoxin-type" evidence="5">
    <location>
        <begin position="35"/>
        <end position="63"/>
    </location>
</feature>
<dbReference type="Pfam" id="PF13237">
    <property type="entry name" value="Fer4_10"/>
    <property type="match status" value="1"/>
</dbReference>
<dbReference type="GO" id="GO:0051539">
    <property type="term" value="F:4 iron, 4 sulfur cluster binding"/>
    <property type="evidence" value="ECO:0007669"/>
    <property type="project" value="UniProtKB-KW"/>
</dbReference>
<evidence type="ECO:0000256" key="1">
    <source>
        <dbReference type="ARBA" id="ARBA00022485"/>
    </source>
</evidence>
<evidence type="ECO:0000259" key="6">
    <source>
        <dbReference type="PROSITE" id="PS51656"/>
    </source>
</evidence>
<organism evidence="7">
    <name type="scientific">Candidatus Caldatribacterium californiense</name>
    <dbReference type="NCBI Taxonomy" id="1454726"/>
    <lineage>
        <taxon>Bacteria</taxon>
        <taxon>Pseudomonadati</taxon>
        <taxon>Atribacterota</taxon>
        <taxon>Atribacteria</taxon>
        <taxon>Atribacterales</taxon>
        <taxon>Candidatus Caldatribacteriaceae</taxon>
        <taxon>Candidatus Caldatribacterium</taxon>
    </lineage>
</organism>
<gene>
    <name evidence="7" type="ORF">ENV30_03975</name>
</gene>
<dbReference type="GO" id="GO:0046872">
    <property type="term" value="F:metal ion binding"/>
    <property type="evidence" value="ECO:0007669"/>
    <property type="project" value="UniProtKB-KW"/>
</dbReference>
<proteinExistence type="predicted"/>
<dbReference type="SUPFAM" id="SSF54862">
    <property type="entry name" value="4Fe-4S ferredoxins"/>
    <property type="match status" value="1"/>
</dbReference>
<keyword evidence="1" id="KW-0004">4Fe-4S</keyword>
<dbReference type="Pfam" id="PF02906">
    <property type="entry name" value="Fe_hyd_lg_C"/>
    <property type="match status" value="1"/>
</dbReference>
<dbReference type="InterPro" id="IPR050395">
    <property type="entry name" value="4Fe4S_Ferredoxin_RnfB"/>
</dbReference>
<dbReference type="Pfam" id="PF04060">
    <property type="entry name" value="FeS"/>
    <property type="match status" value="1"/>
</dbReference>
<dbReference type="InterPro" id="IPR017896">
    <property type="entry name" value="4Fe4S_Fe-S-bd"/>
</dbReference>
<dbReference type="Gene3D" id="3.40.950.10">
    <property type="entry name" value="Fe-only Hydrogenase (Larger Subunit), Chain L, domain 3"/>
    <property type="match status" value="1"/>
</dbReference>
<dbReference type="InterPro" id="IPR009016">
    <property type="entry name" value="Fe_hydrogenase"/>
</dbReference>
<dbReference type="PROSITE" id="PS00198">
    <property type="entry name" value="4FE4S_FER_1"/>
    <property type="match status" value="2"/>
</dbReference>
<accession>A0A7V3YGM3</accession>
<evidence type="ECO:0000256" key="4">
    <source>
        <dbReference type="ARBA" id="ARBA00023014"/>
    </source>
</evidence>
<evidence type="ECO:0000256" key="2">
    <source>
        <dbReference type="ARBA" id="ARBA00022723"/>
    </source>
</evidence>
<dbReference type="InterPro" id="IPR017900">
    <property type="entry name" value="4Fe4S_Fe_S_CS"/>
</dbReference>
<dbReference type="InterPro" id="IPR007202">
    <property type="entry name" value="4Fe-4S_dom"/>
</dbReference>
<protein>
    <submittedName>
        <fullName evidence="7">4Fe-4S dicluster domain-containing protein</fullName>
    </submittedName>
</protein>
<dbReference type="Gene3D" id="3.30.70.20">
    <property type="match status" value="1"/>
</dbReference>